<feature type="transmembrane region" description="Helical" evidence="1">
    <location>
        <begin position="298"/>
        <end position="320"/>
    </location>
</feature>
<keyword evidence="1" id="KW-0472">Membrane</keyword>
<dbReference type="Proteomes" id="UP000887013">
    <property type="component" value="Unassembled WGS sequence"/>
</dbReference>
<feature type="transmembrane region" description="Helical" evidence="1">
    <location>
        <begin position="266"/>
        <end position="286"/>
    </location>
</feature>
<keyword evidence="3" id="KW-1185">Reference proteome</keyword>
<sequence>MNFESRDILKKTSAISHTIDRHKHPLSVLKNISLVFGVDFDIKARNTTSRIFRWYQKLLIILWVFFCVHLVVSFYLYDLRYIHKLHTILARKITDMSSFVVWCCLFKRRHRINNSLSKLLHLVSEMKCFISSAVINIFSFMAIVIPIMGCVAILRDLKDSSCMRFLRYYTINIIPPSENRNCPRLYPVMILYEVLRFEPVTILGVLFFLLCLMSRRLLVQHVALGYKLTIENEVFICKSNIEHYFTRYQYIIDAFFSIDQELSFPVFVLQVNDLAGLFAFLVRFASYDPKYVPSYIRAAIFAAVRAILSFFCVCGAAAAVHEADVKSKRHNEELWQRIVATGIKMKTEKSIILMVSNDKAFAFTSWGCFRFTKSFILSAVGSILTYSLLITQVFHTLKRT</sequence>
<evidence type="ECO:0000313" key="3">
    <source>
        <dbReference type="Proteomes" id="UP000887013"/>
    </source>
</evidence>
<keyword evidence="1" id="KW-1133">Transmembrane helix</keyword>
<evidence type="ECO:0000313" key="2">
    <source>
        <dbReference type="EMBL" id="GFS43688.1"/>
    </source>
</evidence>
<feature type="transmembrane region" description="Helical" evidence="1">
    <location>
        <begin position="194"/>
        <end position="212"/>
    </location>
</feature>
<feature type="transmembrane region" description="Helical" evidence="1">
    <location>
        <begin position="128"/>
        <end position="154"/>
    </location>
</feature>
<evidence type="ECO:0000256" key="1">
    <source>
        <dbReference type="SAM" id="Phobius"/>
    </source>
</evidence>
<reference evidence="2" key="1">
    <citation type="submission" date="2020-08" db="EMBL/GenBank/DDBJ databases">
        <title>Multicomponent nature underlies the extraordinary mechanical properties of spider dragline silk.</title>
        <authorList>
            <person name="Kono N."/>
            <person name="Nakamura H."/>
            <person name="Mori M."/>
            <person name="Yoshida Y."/>
            <person name="Ohtoshi R."/>
            <person name="Malay A.D."/>
            <person name="Moran D.A.P."/>
            <person name="Tomita M."/>
            <person name="Numata K."/>
            <person name="Arakawa K."/>
        </authorList>
    </citation>
    <scope>NUCLEOTIDE SEQUENCE</scope>
</reference>
<keyword evidence="1" id="KW-0812">Transmembrane</keyword>
<feature type="transmembrane region" description="Helical" evidence="1">
    <location>
        <begin position="58"/>
        <end position="77"/>
    </location>
</feature>
<dbReference type="OrthoDB" id="6422868at2759"/>
<evidence type="ECO:0008006" key="4">
    <source>
        <dbReference type="Google" id="ProtNLM"/>
    </source>
</evidence>
<feature type="transmembrane region" description="Helical" evidence="1">
    <location>
        <begin position="375"/>
        <end position="394"/>
    </location>
</feature>
<protein>
    <recommendedName>
        <fullName evidence="4">Gustatory receptor</fullName>
    </recommendedName>
</protein>
<proteinExistence type="predicted"/>
<name>A0A8X6JXT2_NEPPI</name>
<organism evidence="2 3">
    <name type="scientific">Nephila pilipes</name>
    <name type="common">Giant wood spider</name>
    <name type="synonym">Nephila maculata</name>
    <dbReference type="NCBI Taxonomy" id="299642"/>
    <lineage>
        <taxon>Eukaryota</taxon>
        <taxon>Metazoa</taxon>
        <taxon>Ecdysozoa</taxon>
        <taxon>Arthropoda</taxon>
        <taxon>Chelicerata</taxon>
        <taxon>Arachnida</taxon>
        <taxon>Araneae</taxon>
        <taxon>Araneomorphae</taxon>
        <taxon>Entelegynae</taxon>
        <taxon>Araneoidea</taxon>
        <taxon>Nephilidae</taxon>
        <taxon>Nephila</taxon>
    </lineage>
</organism>
<comment type="caution">
    <text evidence="2">The sequence shown here is derived from an EMBL/GenBank/DDBJ whole genome shotgun (WGS) entry which is preliminary data.</text>
</comment>
<dbReference type="AlphaFoldDB" id="A0A8X6JXT2"/>
<dbReference type="EMBL" id="BMAW01090222">
    <property type="protein sequence ID" value="GFS43688.1"/>
    <property type="molecule type" value="Genomic_DNA"/>
</dbReference>
<gene>
    <name evidence="2" type="primary">AVEN_257817_1</name>
    <name evidence="2" type="ORF">NPIL_421891</name>
</gene>
<accession>A0A8X6JXT2</accession>